<evidence type="ECO:0000313" key="1">
    <source>
        <dbReference type="EMBL" id="KAK9891124.1"/>
    </source>
</evidence>
<reference evidence="1 2" key="1">
    <citation type="submission" date="2023-03" db="EMBL/GenBank/DDBJ databases">
        <title>Genome insight into feeding habits of ladybird beetles.</title>
        <authorList>
            <person name="Li H.-S."/>
            <person name="Huang Y.-H."/>
            <person name="Pang H."/>
        </authorList>
    </citation>
    <scope>NUCLEOTIDE SEQUENCE [LARGE SCALE GENOMIC DNA]</scope>
    <source>
        <strain evidence="1">SYSU_2023b</strain>
        <tissue evidence="1">Whole body</tissue>
    </source>
</reference>
<evidence type="ECO:0000313" key="2">
    <source>
        <dbReference type="Proteomes" id="UP001431783"/>
    </source>
</evidence>
<organism evidence="1 2">
    <name type="scientific">Henosepilachna vigintioctopunctata</name>
    <dbReference type="NCBI Taxonomy" id="420089"/>
    <lineage>
        <taxon>Eukaryota</taxon>
        <taxon>Metazoa</taxon>
        <taxon>Ecdysozoa</taxon>
        <taxon>Arthropoda</taxon>
        <taxon>Hexapoda</taxon>
        <taxon>Insecta</taxon>
        <taxon>Pterygota</taxon>
        <taxon>Neoptera</taxon>
        <taxon>Endopterygota</taxon>
        <taxon>Coleoptera</taxon>
        <taxon>Polyphaga</taxon>
        <taxon>Cucujiformia</taxon>
        <taxon>Coccinelloidea</taxon>
        <taxon>Coccinellidae</taxon>
        <taxon>Epilachninae</taxon>
        <taxon>Epilachnini</taxon>
        <taxon>Henosepilachna</taxon>
    </lineage>
</organism>
<gene>
    <name evidence="1" type="ORF">WA026_013443</name>
</gene>
<dbReference type="Proteomes" id="UP001431783">
    <property type="component" value="Unassembled WGS sequence"/>
</dbReference>
<comment type="caution">
    <text evidence="1">The sequence shown here is derived from an EMBL/GenBank/DDBJ whole genome shotgun (WGS) entry which is preliminary data.</text>
</comment>
<accession>A0AAW1V743</accession>
<feature type="non-terminal residue" evidence="1">
    <location>
        <position position="121"/>
    </location>
</feature>
<protein>
    <submittedName>
        <fullName evidence="1">Uncharacterized protein</fullName>
    </submittedName>
</protein>
<dbReference type="EMBL" id="JARQZJ010000127">
    <property type="protein sequence ID" value="KAK9891124.1"/>
    <property type="molecule type" value="Genomic_DNA"/>
</dbReference>
<name>A0AAW1V743_9CUCU</name>
<dbReference type="AlphaFoldDB" id="A0AAW1V743"/>
<proteinExistence type="predicted"/>
<keyword evidence="2" id="KW-1185">Reference proteome</keyword>
<sequence>MKKFKKCNGCIPISNDVQIEIDKLSKIIAEKNGIIKDKDDILQYMTDKVLLLEQQRNQIDAKIHMLTQEVSHLTNMLDTNNKYMRNIEYKTNEINEKILQFEEQERKKSVLKALKWLDISD</sequence>